<dbReference type="SUPFAM" id="SSF55781">
    <property type="entry name" value="GAF domain-like"/>
    <property type="match status" value="1"/>
</dbReference>
<comment type="subcellular location">
    <subcellularLocation>
        <location evidence="2">Membrane</location>
    </subcellularLocation>
</comment>
<dbReference type="EC" id="2.7.13.3" evidence="3"/>
<keyword evidence="14" id="KW-0812">Transmembrane</keyword>
<dbReference type="NCBIfam" id="TIGR00229">
    <property type="entry name" value="sensory_box"/>
    <property type="match status" value="1"/>
</dbReference>
<dbReference type="Pfam" id="PF00072">
    <property type="entry name" value="Response_reg"/>
    <property type="match status" value="1"/>
</dbReference>
<dbReference type="SMART" id="SM00388">
    <property type="entry name" value="HisKA"/>
    <property type="match status" value="1"/>
</dbReference>
<dbReference type="PANTHER" id="PTHR43047">
    <property type="entry name" value="TWO-COMPONENT HISTIDINE PROTEIN KINASE"/>
    <property type="match status" value="1"/>
</dbReference>
<dbReference type="InterPro" id="IPR003594">
    <property type="entry name" value="HATPase_dom"/>
</dbReference>
<dbReference type="SUPFAM" id="SSF47384">
    <property type="entry name" value="Homodimeric domain of signal transducing histidine kinase"/>
    <property type="match status" value="1"/>
</dbReference>
<name>A0A7T0G2Z8_9BACT</name>
<dbReference type="InterPro" id="IPR001789">
    <property type="entry name" value="Sig_transdc_resp-reg_receiver"/>
</dbReference>
<accession>A0A7T0G2Z8</accession>
<dbReference type="InterPro" id="IPR036890">
    <property type="entry name" value="HATPase_C_sf"/>
</dbReference>
<keyword evidence="10 14" id="KW-0472">Membrane</keyword>
<keyword evidence="14" id="KW-1133">Transmembrane helix</keyword>
<dbReference type="InterPro" id="IPR000014">
    <property type="entry name" value="PAS"/>
</dbReference>
<dbReference type="Gene3D" id="3.40.50.2300">
    <property type="match status" value="1"/>
</dbReference>
<evidence type="ECO:0000256" key="3">
    <source>
        <dbReference type="ARBA" id="ARBA00012438"/>
    </source>
</evidence>
<sequence>MSQSPYKVPFIFTGSALLIALLFFLDLNLELGIASGMLYTVPIILGLLLNKKSYFFWVASIASVLILTGYAFSPSGGNPWPVFTNRALSLIVVCITASICSYYKNLESQLLKNKDDLNEKFLLHQIGFHPHLTPPIGNEKQEQANLPENLNGLVDGLILIDAKGEILSVNNAVEDIFGYNATELIGNNVRMLMPEPDRSKHDQYIKNYLETGKARIIGIGREVLGLRKDGRTFHMELAIALINIESQPHFLGTTRDISQSKILQNSFNRSRNYLQLLYTIASIGNEPHEMEDILKFFLQEICNTMDCHIGHFYRYDTISETLDSSRIWYFEDIASFMNFKQASERKTFKQGEGLPGRVAQSQRKEFIADISDDNNFPRKSVARLSNIKGSFGFPVYLNNELFGVAEFFMSRPLKVDEAFENIVDNLMIQISKILDLQNFEKELIKAKEDAEKANKAKSEFLSNMSHEFRTPLNAILGFSQLLEIDAAEPLSPAQQVSVNKISSAGAHLLQLINEILDLSRIEAGKLTLSIEPICLNHLVDEALSLIGPMASQHNIAIKNNLQDSNKLFLNADKTRLRQVILNLVSNGVKYNRPGGSLVVNGTLERRVIKISIVDTGPGLTPVEQKAAFQPFNRLGADRKGADGTGIGLPISIRLIEMMGGKLGVNSEPGVGSQFWVELPATGTQDVNTEDKLDSSAKTTINRGEPFDMLYIEDNSVNIELIENIMSKYENCQLTSAKEAMKGIHIARTQPVDLILLDINLPDIDGYETFNLLKNDAALEEIPVIAISSNAREEDIQRALDLGFDSYITKPIKIPQFLSELDRILRKRRK</sequence>
<feature type="domain" description="Histidine kinase" evidence="15">
    <location>
        <begin position="463"/>
        <end position="682"/>
    </location>
</feature>
<protein>
    <recommendedName>
        <fullName evidence="12">Sensor protein FixL</fullName>
        <ecNumber evidence="3">2.7.13.3</ecNumber>
    </recommendedName>
</protein>
<evidence type="ECO:0000256" key="2">
    <source>
        <dbReference type="ARBA" id="ARBA00004370"/>
    </source>
</evidence>
<dbReference type="InterPro" id="IPR003661">
    <property type="entry name" value="HisK_dim/P_dom"/>
</dbReference>
<evidence type="ECO:0000256" key="7">
    <source>
        <dbReference type="ARBA" id="ARBA00022777"/>
    </source>
</evidence>
<dbReference type="GO" id="GO:0005524">
    <property type="term" value="F:ATP binding"/>
    <property type="evidence" value="ECO:0007669"/>
    <property type="project" value="UniProtKB-KW"/>
</dbReference>
<dbReference type="PRINTS" id="PR00344">
    <property type="entry name" value="BCTRLSENSOR"/>
</dbReference>
<dbReference type="InterPro" id="IPR004358">
    <property type="entry name" value="Sig_transdc_His_kin-like_C"/>
</dbReference>
<evidence type="ECO:0000256" key="9">
    <source>
        <dbReference type="ARBA" id="ARBA00023012"/>
    </source>
</evidence>
<dbReference type="InterPro" id="IPR003018">
    <property type="entry name" value="GAF"/>
</dbReference>
<dbReference type="SUPFAM" id="SSF55785">
    <property type="entry name" value="PYP-like sensor domain (PAS domain)"/>
    <property type="match status" value="1"/>
</dbReference>
<evidence type="ECO:0000259" key="16">
    <source>
        <dbReference type="PROSITE" id="PS50110"/>
    </source>
</evidence>
<dbReference type="EMBL" id="CP048620">
    <property type="protein sequence ID" value="QPJ64834.1"/>
    <property type="molecule type" value="Genomic_DNA"/>
</dbReference>
<comment type="catalytic activity">
    <reaction evidence="1">
        <text>ATP + protein L-histidine = ADP + protein N-phospho-L-histidine.</text>
        <dbReference type="EC" id="2.7.13.3"/>
    </reaction>
</comment>
<evidence type="ECO:0000313" key="19">
    <source>
        <dbReference type="Proteomes" id="UP000594464"/>
    </source>
</evidence>
<dbReference type="InterPro" id="IPR035965">
    <property type="entry name" value="PAS-like_dom_sf"/>
</dbReference>
<dbReference type="SMART" id="SM00091">
    <property type="entry name" value="PAS"/>
    <property type="match status" value="1"/>
</dbReference>
<evidence type="ECO:0000256" key="12">
    <source>
        <dbReference type="ARBA" id="ARBA00070616"/>
    </source>
</evidence>
<feature type="transmembrane region" description="Helical" evidence="14">
    <location>
        <begin position="7"/>
        <end position="25"/>
    </location>
</feature>
<dbReference type="PROSITE" id="PS50109">
    <property type="entry name" value="HIS_KIN"/>
    <property type="match status" value="1"/>
</dbReference>
<evidence type="ECO:0000259" key="17">
    <source>
        <dbReference type="PROSITE" id="PS50112"/>
    </source>
</evidence>
<keyword evidence="8" id="KW-0067">ATP-binding</keyword>
<feature type="transmembrane region" description="Helical" evidence="14">
    <location>
        <begin position="54"/>
        <end position="72"/>
    </location>
</feature>
<evidence type="ECO:0000256" key="5">
    <source>
        <dbReference type="ARBA" id="ARBA00022679"/>
    </source>
</evidence>
<evidence type="ECO:0000256" key="4">
    <source>
        <dbReference type="ARBA" id="ARBA00022553"/>
    </source>
</evidence>
<evidence type="ECO:0000256" key="10">
    <source>
        <dbReference type="ARBA" id="ARBA00023136"/>
    </source>
</evidence>
<dbReference type="KEGG" id="nva:G3M78_05310"/>
<evidence type="ECO:0000259" key="15">
    <source>
        <dbReference type="PROSITE" id="PS50109"/>
    </source>
</evidence>
<proteinExistence type="predicted"/>
<keyword evidence="4 13" id="KW-0597">Phosphoprotein</keyword>
<gene>
    <name evidence="18" type="ORF">G3M78_05310</name>
</gene>
<evidence type="ECO:0000256" key="1">
    <source>
        <dbReference type="ARBA" id="ARBA00000085"/>
    </source>
</evidence>
<evidence type="ECO:0000256" key="8">
    <source>
        <dbReference type="ARBA" id="ARBA00022840"/>
    </source>
</evidence>
<dbReference type="FunFam" id="1.10.287.130:FF:000038">
    <property type="entry name" value="Sensory transduction histidine kinase"/>
    <property type="match status" value="1"/>
</dbReference>
<dbReference type="Gene3D" id="3.30.565.10">
    <property type="entry name" value="Histidine kinase-like ATPase, C-terminal domain"/>
    <property type="match status" value="1"/>
</dbReference>
<dbReference type="Gene3D" id="3.30.450.40">
    <property type="match status" value="1"/>
</dbReference>
<keyword evidence="7" id="KW-0418">Kinase</keyword>
<dbReference type="GO" id="GO:0000155">
    <property type="term" value="F:phosphorelay sensor kinase activity"/>
    <property type="evidence" value="ECO:0007669"/>
    <property type="project" value="InterPro"/>
</dbReference>
<dbReference type="Pfam" id="PF13185">
    <property type="entry name" value="GAF_2"/>
    <property type="match status" value="1"/>
</dbReference>
<dbReference type="InterPro" id="IPR036097">
    <property type="entry name" value="HisK_dim/P_sf"/>
</dbReference>
<evidence type="ECO:0000256" key="11">
    <source>
        <dbReference type="ARBA" id="ARBA00059827"/>
    </source>
</evidence>
<dbReference type="SMART" id="SM00448">
    <property type="entry name" value="REC"/>
    <property type="match status" value="1"/>
</dbReference>
<dbReference type="Gene3D" id="1.10.287.130">
    <property type="match status" value="1"/>
</dbReference>
<keyword evidence="6" id="KW-0547">Nucleotide-binding</keyword>
<keyword evidence="9" id="KW-0902">Two-component regulatory system</keyword>
<dbReference type="SUPFAM" id="SSF55874">
    <property type="entry name" value="ATPase domain of HSP90 chaperone/DNA topoisomerase II/histidine kinase"/>
    <property type="match status" value="1"/>
</dbReference>
<dbReference type="GO" id="GO:0006355">
    <property type="term" value="P:regulation of DNA-templated transcription"/>
    <property type="evidence" value="ECO:0007669"/>
    <property type="project" value="InterPro"/>
</dbReference>
<dbReference type="GO" id="GO:0005886">
    <property type="term" value="C:plasma membrane"/>
    <property type="evidence" value="ECO:0007669"/>
    <property type="project" value="TreeGrafter"/>
</dbReference>
<dbReference type="CDD" id="cd00130">
    <property type="entry name" value="PAS"/>
    <property type="match status" value="1"/>
</dbReference>
<dbReference type="FunFam" id="3.30.450.20:FF:000060">
    <property type="entry name" value="Sensor protein FixL"/>
    <property type="match status" value="1"/>
</dbReference>
<dbReference type="Pfam" id="PF00989">
    <property type="entry name" value="PAS"/>
    <property type="match status" value="1"/>
</dbReference>
<dbReference type="Pfam" id="PF02518">
    <property type="entry name" value="HATPase_c"/>
    <property type="match status" value="1"/>
</dbReference>
<dbReference type="PROSITE" id="PS50110">
    <property type="entry name" value="RESPONSE_REGULATORY"/>
    <property type="match status" value="1"/>
</dbReference>
<dbReference type="InterPro" id="IPR011006">
    <property type="entry name" value="CheY-like_superfamily"/>
</dbReference>
<feature type="transmembrane region" description="Helical" evidence="14">
    <location>
        <begin position="31"/>
        <end position="49"/>
    </location>
</feature>
<dbReference type="SUPFAM" id="SSF52172">
    <property type="entry name" value="CheY-like"/>
    <property type="match status" value="1"/>
</dbReference>
<evidence type="ECO:0000256" key="14">
    <source>
        <dbReference type="SAM" id="Phobius"/>
    </source>
</evidence>
<dbReference type="Gene3D" id="3.30.450.20">
    <property type="entry name" value="PAS domain"/>
    <property type="match status" value="1"/>
</dbReference>
<evidence type="ECO:0000256" key="6">
    <source>
        <dbReference type="ARBA" id="ARBA00022741"/>
    </source>
</evidence>
<evidence type="ECO:0000256" key="13">
    <source>
        <dbReference type="PROSITE-ProRule" id="PRU00169"/>
    </source>
</evidence>
<dbReference type="PROSITE" id="PS50112">
    <property type="entry name" value="PAS"/>
    <property type="match status" value="1"/>
</dbReference>
<feature type="domain" description="Response regulatory" evidence="16">
    <location>
        <begin position="707"/>
        <end position="824"/>
    </location>
</feature>
<dbReference type="InterPro" id="IPR029016">
    <property type="entry name" value="GAF-like_dom_sf"/>
</dbReference>
<dbReference type="InterPro" id="IPR013767">
    <property type="entry name" value="PAS_fold"/>
</dbReference>
<evidence type="ECO:0000313" key="18">
    <source>
        <dbReference type="EMBL" id="QPJ64834.1"/>
    </source>
</evidence>
<dbReference type="SMART" id="SM00387">
    <property type="entry name" value="HATPase_c"/>
    <property type="match status" value="1"/>
</dbReference>
<reference evidence="19" key="1">
    <citation type="submission" date="2020-02" db="EMBL/GenBank/DDBJ databases">
        <title>Genomic and physiological characterization of two novel Nitrospinaceae genera.</title>
        <authorList>
            <person name="Mueller A.J."/>
            <person name="Jung M.-Y."/>
            <person name="Strachan C.R."/>
            <person name="Herbold C.W."/>
            <person name="Kirkegaard R.H."/>
            <person name="Daims H."/>
        </authorList>
    </citation>
    <scope>NUCLEOTIDE SEQUENCE [LARGE SCALE GENOMIC DNA]</scope>
</reference>
<dbReference type="GO" id="GO:0009927">
    <property type="term" value="F:histidine phosphotransfer kinase activity"/>
    <property type="evidence" value="ECO:0007669"/>
    <property type="project" value="TreeGrafter"/>
</dbReference>
<dbReference type="PANTHER" id="PTHR43047:SF72">
    <property type="entry name" value="OSMOSENSING HISTIDINE PROTEIN KINASE SLN1"/>
    <property type="match status" value="1"/>
</dbReference>
<feature type="domain" description="PAS" evidence="17">
    <location>
        <begin position="142"/>
        <end position="212"/>
    </location>
</feature>
<comment type="function">
    <text evidence="11">Putative oxygen sensor; modulates the activity of FixJ, a transcriptional activator of nitrogen fixation fixK gene. FixL probably acts as a kinase that phosphorylates FixJ.</text>
</comment>
<keyword evidence="5" id="KW-0808">Transferase</keyword>
<dbReference type="Pfam" id="PF00512">
    <property type="entry name" value="HisKA"/>
    <property type="match status" value="1"/>
</dbReference>
<dbReference type="AlphaFoldDB" id="A0A7T0G2Z8"/>
<dbReference type="CDD" id="cd00082">
    <property type="entry name" value="HisKA"/>
    <property type="match status" value="1"/>
</dbReference>
<organism evidence="18 19">
    <name type="scientific">Candidatus Nitrohelix vancouverensis</name>
    <dbReference type="NCBI Taxonomy" id="2705534"/>
    <lineage>
        <taxon>Bacteria</taxon>
        <taxon>Pseudomonadati</taxon>
        <taxon>Nitrospinota/Tectimicrobiota group</taxon>
        <taxon>Nitrospinota</taxon>
        <taxon>Nitrospinia</taxon>
        <taxon>Nitrospinales</taxon>
        <taxon>Nitrospinaceae</taxon>
        <taxon>Candidatus Nitrohelix</taxon>
    </lineage>
</organism>
<dbReference type="InterPro" id="IPR005467">
    <property type="entry name" value="His_kinase_dom"/>
</dbReference>
<feature type="modified residue" description="4-aspartylphosphate" evidence="13">
    <location>
        <position position="757"/>
    </location>
</feature>
<dbReference type="Proteomes" id="UP000594464">
    <property type="component" value="Chromosome"/>
</dbReference>